<sequence>MSEEHIRERQQQACALLQNAVGAPGREIHICNPGDVLGKTCRTIVHGVLVYFRIASIHVEGSGDTMIITLCGGYDDTQYLTESTILW</sequence>
<evidence type="ECO:0000313" key="2">
    <source>
        <dbReference type="Proteomes" id="UP000034054"/>
    </source>
</evidence>
<reference evidence="1 2" key="1">
    <citation type="journal article" date="2015" name="Nature">
        <title>rRNA introns, odd ribosomes, and small enigmatic genomes across a large radiation of phyla.</title>
        <authorList>
            <person name="Brown C.T."/>
            <person name="Hug L.A."/>
            <person name="Thomas B.C."/>
            <person name="Sharon I."/>
            <person name="Castelle C.J."/>
            <person name="Singh A."/>
            <person name="Wilkins M.J."/>
            <person name="Williams K.H."/>
            <person name="Banfield J.F."/>
        </authorList>
    </citation>
    <scope>NUCLEOTIDE SEQUENCE [LARGE SCALE GENOMIC DNA]</scope>
</reference>
<accession>A0A0G1XPQ4</accession>
<dbReference type="AlphaFoldDB" id="A0A0G1XPQ4"/>
<evidence type="ECO:0000313" key="1">
    <source>
        <dbReference type="EMBL" id="KKW32921.1"/>
    </source>
</evidence>
<dbReference type="Proteomes" id="UP000034054">
    <property type="component" value="Unassembled WGS sequence"/>
</dbReference>
<organism evidence="1 2">
    <name type="scientific">Candidatus Uhrbacteria bacterium GW2011_GWA2_52_8d</name>
    <dbReference type="NCBI Taxonomy" id="1618979"/>
    <lineage>
        <taxon>Bacteria</taxon>
        <taxon>Candidatus Uhriibacteriota</taxon>
    </lineage>
</organism>
<name>A0A0G1XPQ4_9BACT</name>
<proteinExistence type="predicted"/>
<gene>
    <name evidence="1" type="ORF">UY76_C0013G0009</name>
</gene>
<dbReference type="EMBL" id="LCRH01000013">
    <property type="protein sequence ID" value="KKW32921.1"/>
    <property type="molecule type" value="Genomic_DNA"/>
</dbReference>
<protein>
    <submittedName>
        <fullName evidence="1">Uncharacterized protein</fullName>
    </submittedName>
</protein>
<comment type="caution">
    <text evidence="1">The sequence shown here is derived from an EMBL/GenBank/DDBJ whole genome shotgun (WGS) entry which is preliminary data.</text>
</comment>